<keyword evidence="3" id="KW-0067">ATP-binding</keyword>
<keyword evidence="5" id="KW-0732">Signal</keyword>
<dbReference type="Proteomes" id="UP000664859">
    <property type="component" value="Unassembled WGS sequence"/>
</dbReference>
<dbReference type="SUPFAM" id="SSF53474">
    <property type="entry name" value="alpha/beta-Hydrolases"/>
    <property type="match status" value="1"/>
</dbReference>
<protein>
    <submittedName>
        <fullName evidence="7">P-loop containing nucleoside triphosphate hydrolase protein</fullName>
    </submittedName>
</protein>
<gene>
    <name evidence="7" type="ORF">JKP88DRAFT_263129</name>
</gene>
<evidence type="ECO:0000256" key="2">
    <source>
        <dbReference type="ARBA" id="ARBA00022741"/>
    </source>
</evidence>
<evidence type="ECO:0000256" key="4">
    <source>
        <dbReference type="SAM" id="MobiDB-lite"/>
    </source>
</evidence>
<accession>A0A835YXY1</accession>
<dbReference type="InterPro" id="IPR029058">
    <property type="entry name" value="AB_hydrolase_fold"/>
</dbReference>
<evidence type="ECO:0000256" key="1">
    <source>
        <dbReference type="ARBA" id="ARBA00022737"/>
    </source>
</evidence>
<feature type="region of interest" description="Disordered" evidence="4">
    <location>
        <begin position="202"/>
        <end position="221"/>
    </location>
</feature>
<dbReference type="Pfam" id="PF00005">
    <property type="entry name" value="ABC_tran"/>
    <property type="match status" value="2"/>
</dbReference>
<dbReference type="InterPro" id="IPR003593">
    <property type="entry name" value="AAA+_ATPase"/>
</dbReference>
<feature type="region of interest" description="Disordered" evidence="4">
    <location>
        <begin position="440"/>
        <end position="459"/>
    </location>
</feature>
<evidence type="ECO:0000256" key="3">
    <source>
        <dbReference type="ARBA" id="ARBA00022840"/>
    </source>
</evidence>
<feature type="chain" id="PRO_5032850080" evidence="5">
    <location>
        <begin position="20"/>
        <end position="983"/>
    </location>
</feature>
<dbReference type="InterPro" id="IPR003439">
    <property type="entry name" value="ABC_transporter-like_ATP-bd"/>
</dbReference>
<organism evidence="7 8">
    <name type="scientific">Tribonema minus</name>
    <dbReference type="NCBI Taxonomy" id="303371"/>
    <lineage>
        <taxon>Eukaryota</taxon>
        <taxon>Sar</taxon>
        <taxon>Stramenopiles</taxon>
        <taxon>Ochrophyta</taxon>
        <taxon>PX clade</taxon>
        <taxon>Xanthophyceae</taxon>
        <taxon>Tribonematales</taxon>
        <taxon>Tribonemataceae</taxon>
        <taxon>Tribonema</taxon>
    </lineage>
</organism>
<dbReference type="FunFam" id="3.40.50.300:FF:000011">
    <property type="entry name" value="Putative ABC transporter ATP-binding component"/>
    <property type="match status" value="1"/>
</dbReference>
<name>A0A835YXY1_9STRA</name>
<dbReference type="GO" id="GO:0016887">
    <property type="term" value="F:ATP hydrolysis activity"/>
    <property type="evidence" value="ECO:0007669"/>
    <property type="project" value="InterPro"/>
</dbReference>
<evidence type="ECO:0000259" key="6">
    <source>
        <dbReference type="PROSITE" id="PS50893"/>
    </source>
</evidence>
<dbReference type="SMART" id="SM00382">
    <property type="entry name" value="AAA"/>
    <property type="match status" value="2"/>
</dbReference>
<proteinExistence type="predicted"/>
<dbReference type="PROSITE" id="PS00211">
    <property type="entry name" value="ABC_TRANSPORTER_1"/>
    <property type="match status" value="2"/>
</dbReference>
<evidence type="ECO:0000256" key="5">
    <source>
        <dbReference type="SAM" id="SignalP"/>
    </source>
</evidence>
<feature type="signal peptide" evidence="5">
    <location>
        <begin position="1"/>
        <end position="19"/>
    </location>
</feature>
<dbReference type="InterPro" id="IPR017871">
    <property type="entry name" value="ABC_transporter-like_CS"/>
</dbReference>
<dbReference type="Gene3D" id="3.40.50.300">
    <property type="entry name" value="P-loop containing nucleotide triphosphate hydrolases"/>
    <property type="match status" value="2"/>
</dbReference>
<feature type="domain" description="ABC transporter" evidence="6">
    <location>
        <begin position="337"/>
        <end position="609"/>
    </location>
</feature>
<dbReference type="PROSITE" id="PS50893">
    <property type="entry name" value="ABC_TRANSPORTER_2"/>
    <property type="match status" value="2"/>
</dbReference>
<keyword evidence="1" id="KW-0677">Repeat</keyword>
<dbReference type="OrthoDB" id="2110130at2759"/>
<comment type="caution">
    <text evidence="7">The sequence shown here is derived from an EMBL/GenBank/DDBJ whole genome shotgun (WGS) entry which is preliminary data.</text>
</comment>
<keyword evidence="7" id="KW-0378">Hydrolase</keyword>
<dbReference type="GO" id="GO:0005524">
    <property type="term" value="F:ATP binding"/>
    <property type="evidence" value="ECO:0007669"/>
    <property type="project" value="UniProtKB-KW"/>
</dbReference>
<evidence type="ECO:0000313" key="7">
    <source>
        <dbReference type="EMBL" id="KAG5182773.1"/>
    </source>
</evidence>
<dbReference type="InterPro" id="IPR027417">
    <property type="entry name" value="P-loop_NTPase"/>
</dbReference>
<sequence>MGGVVSVLVCLLCRNGCSASNTASELLFFPPTPPCYKIVPKGGSNDGEEDFDFVLDEMLEQVIFEGGPQVVKVKTRRKKTVVVLWYKSPYARYTLLHSHGNATDLGAMHDRYVGLVQNLGVSVVAYDYTGYGASSGCDTLHGMPCQAAAAVPSVLQQFQYIECVYKYDEKPTTLVMIVFAFMVLLIVLDRLLCSGAVMRPKKRRAVEEAPPPDVEAPREPSMPYHTIAIPVDCIDEPMTRPVNPQALQPKQVELPPAAKRDARKESLGWLEKPRVTIMPRRDKPRIRGETAADVLALTECDDWYAEWERVQAAGDAWGGRGRGGRGIQRNTAQPHDVHIEGVTLAFQGHTLLQRTVLKLASNHRYGLIGRNGVGKTTLMRRIATGTIPGWPHHISTYLVRQEGVVRDGNETGMTVMETVLDSDIYRADLLEEEAELLQALEGDKEKDTPTENSSGNAGAHATDIAALVERLSEVHLELDAIDADSAGARAASVLSGMGFDAGAQERPAAQLSGGWRKRLALACALFAKADVLLLDEPTSHLDLEAITWLQWYLTTQMKDTTLLVVSHDMAFLDAVCTDIIHMKLCQLQYHPGGLKAFERYTEEQQTHLARAEATITRQRAHMEASIASMEQAAARSKDHKKLTQVSSRRLKLEKHGLEKDEHGHRFNAQTQFSRTGSAIRLGAVRESASLGTRRSLEMAVEKEARFCFPPQLTGAKSPTTTSSTGIAMVQLKDVTFGWAGSSDPLFEHVNLDIAPGSRIVILAPNGRGKTTLMALIRSAAADVATAFGAAEQQGGAPVASTPSSTLPHELLVPTSGEITVLRRVRVAMLTQHDPDQLQLGQWGEMSPLQFMQRAYPGIGDLELRGRLGSFGVGGDLALQPCSSLSGGQRARVILARLMYTYPDLLLLDEPSNHLDRDAIAGLKRELKSYTGAVMFASHDQAFVADVANELWVLRKRHIARWEEGFGAYIDRLQKLAARKHAQR</sequence>
<reference evidence="7" key="1">
    <citation type="submission" date="2021-02" db="EMBL/GenBank/DDBJ databases">
        <title>First Annotated Genome of the Yellow-green Alga Tribonema minus.</title>
        <authorList>
            <person name="Mahan K.M."/>
        </authorList>
    </citation>
    <scope>NUCLEOTIDE SEQUENCE</scope>
    <source>
        <strain evidence="7">UTEX B ZZ1240</strain>
    </source>
</reference>
<keyword evidence="2" id="KW-0547">Nucleotide-binding</keyword>
<keyword evidence="8" id="KW-1185">Reference proteome</keyword>
<dbReference type="EMBL" id="JAFCMP010000224">
    <property type="protein sequence ID" value="KAG5182773.1"/>
    <property type="molecule type" value="Genomic_DNA"/>
</dbReference>
<dbReference type="PANTHER" id="PTHR19211">
    <property type="entry name" value="ATP-BINDING TRANSPORT PROTEIN-RELATED"/>
    <property type="match status" value="1"/>
</dbReference>
<dbReference type="InterPro" id="IPR050611">
    <property type="entry name" value="ABCF"/>
</dbReference>
<dbReference type="AlphaFoldDB" id="A0A835YXY1"/>
<feature type="domain" description="ABC transporter" evidence="6">
    <location>
        <begin position="729"/>
        <end position="980"/>
    </location>
</feature>
<dbReference type="CDD" id="cd03221">
    <property type="entry name" value="ABCF_EF-3"/>
    <property type="match status" value="2"/>
</dbReference>
<dbReference type="SUPFAM" id="SSF52540">
    <property type="entry name" value="P-loop containing nucleoside triphosphate hydrolases"/>
    <property type="match status" value="2"/>
</dbReference>
<dbReference type="PANTHER" id="PTHR19211:SF14">
    <property type="entry name" value="ATP-BINDING CASSETTE SUB-FAMILY F MEMBER 1"/>
    <property type="match status" value="1"/>
</dbReference>
<evidence type="ECO:0000313" key="8">
    <source>
        <dbReference type="Proteomes" id="UP000664859"/>
    </source>
</evidence>